<sequence>MERSLQGSGEGRLRVLLADDQPALRSAVRFLLEQEPDLSIVGEVGDVAGLMERVASLHPDLLLLDWELPGLNAVRSARHVINSLYAECPDLHIIVLSGRPEAGLLALAVGADSFVSKADPPERLLAALRRVKLKSR</sequence>
<feature type="modified residue" description="4-aspartylphosphate" evidence="2">
    <location>
        <position position="65"/>
    </location>
</feature>
<evidence type="ECO:0000259" key="3">
    <source>
        <dbReference type="PROSITE" id="PS50110"/>
    </source>
</evidence>
<name>A0A7C1JEQ2_9CHLR</name>
<dbReference type="InterPro" id="IPR039420">
    <property type="entry name" value="WalR-like"/>
</dbReference>
<dbReference type="PANTHER" id="PTHR43214">
    <property type="entry name" value="TWO-COMPONENT RESPONSE REGULATOR"/>
    <property type="match status" value="1"/>
</dbReference>
<organism evidence="4">
    <name type="scientific">Caldilinea aerophila</name>
    <dbReference type="NCBI Taxonomy" id="133453"/>
    <lineage>
        <taxon>Bacteria</taxon>
        <taxon>Bacillati</taxon>
        <taxon>Chloroflexota</taxon>
        <taxon>Caldilineae</taxon>
        <taxon>Caldilineales</taxon>
        <taxon>Caldilineaceae</taxon>
        <taxon>Caldilinea</taxon>
    </lineage>
</organism>
<reference evidence="4" key="1">
    <citation type="journal article" date="2020" name="mSystems">
        <title>Genome- and Community-Level Interaction Insights into Carbon Utilization and Element Cycling Functions of Hydrothermarchaeota in Hydrothermal Sediment.</title>
        <authorList>
            <person name="Zhou Z."/>
            <person name="Liu Y."/>
            <person name="Xu W."/>
            <person name="Pan J."/>
            <person name="Luo Z.H."/>
            <person name="Li M."/>
        </authorList>
    </citation>
    <scope>NUCLEOTIDE SEQUENCE [LARGE SCALE GENOMIC DNA]</scope>
    <source>
        <strain evidence="4">SpSt-289</strain>
    </source>
</reference>
<protein>
    <submittedName>
        <fullName evidence="4">Response regulator transcription factor</fullName>
    </submittedName>
</protein>
<dbReference type="InterPro" id="IPR001789">
    <property type="entry name" value="Sig_transdc_resp-reg_receiver"/>
</dbReference>
<dbReference type="SUPFAM" id="SSF52172">
    <property type="entry name" value="CheY-like"/>
    <property type="match status" value="1"/>
</dbReference>
<dbReference type="SMART" id="SM00448">
    <property type="entry name" value="REC"/>
    <property type="match status" value="1"/>
</dbReference>
<dbReference type="Gene3D" id="3.40.50.2300">
    <property type="match status" value="1"/>
</dbReference>
<evidence type="ECO:0000256" key="2">
    <source>
        <dbReference type="PROSITE-ProRule" id="PRU00169"/>
    </source>
</evidence>
<gene>
    <name evidence="4" type="ORF">ENQ20_14840</name>
</gene>
<accession>A0A7C1JEQ2</accession>
<dbReference type="AlphaFoldDB" id="A0A7C1JEQ2"/>
<dbReference type="GO" id="GO:0000160">
    <property type="term" value="P:phosphorelay signal transduction system"/>
    <property type="evidence" value="ECO:0007669"/>
    <property type="project" value="InterPro"/>
</dbReference>
<dbReference type="CDD" id="cd17535">
    <property type="entry name" value="REC_NarL-like"/>
    <property type="match status" value="1"/>
</dbReference>
<dbReference type="EMBL" id="DSMG01000153">
    <property type="protein sequence ID" value="HDX32744.1"/>
    <property type="molecule type" value="Genomic_DNA"/>
</dbReference>
<feature type="domain" description="Response regulatory" evidence="3">
    <location>
        <begin position="14"/>
        <end position="132"/>
    </location>
</feature>
<evidence type="ECO:0000256" key="1">
    <source>
        <dbReference type="ARBA" id="ARBA00023125"/>
    </source>
</evidence>
<dbReference type="InterPro" id="IPR011006">
    <property type="entry name" value="CheY-like_superfamily"/>
</dbReference>
<comment type="caution">
    <text evidence="4">The sequence shown here is derived from an EMBL/GenBank/DDBJ whole genome shotgun (WGS) entry which is preliminary data.</text>
</comment>
<evidence type="ECO:0000313" key="4">
    <source>
        <dbReference type="EMBL" id="HDX32744.1"/>
    </source>
</evidence>
<proteinExistence type="predicted"/>
<keyword evidence="1" id="KW-0238">DNA-binding</keyword>
<keyword evidence="2" id="KW-0597">Phosphoprotein</keyword>
<dbReference type="Pfam" id="PF00072">
    <property type="entry name" value="Response_reg"/>
    <property type="match status" value="1"/>
</dbReference>
<dbReference type="InterPro" id="IPR058245">
    <property type="entry name" value="NreC/VraR/RcsB-like_REC"/>
</dbReference>
<dbReference type="GO" id="GO:0003677">
    <property type="term" value="F:DNA binding"/>
    <property type="evidence" value="ECO:0007669"/>
    <property type="project" value="UniProtKB-KW"/>
</dbReference>
<dbReference type="PROSITE" id="PS50110">
    <property type="entry name" value="RESPONSE_REGULATORY"/>
    <property type="match status" value="1"/>
</dbReference>